<evidence type="ECO:0000259" key="2">
    <source>
        <dbReference type="PROSITE" id="PS50887"/>
    </source>
</evidence>
<dbReference type="InterPro" id="IPR043128">
    <property type="entry name" value="Rev_trsase/Diguanyl_cyclase"/>
</dbReference>
<dbReference type="Gene3D" id="3.30.450.20">
    <property type="entry name" value="PAS domain"/>
    <property type="match status" value="1"/>
</dbReference>
<feature type="domain" description="GGDEF" evidence="2">
    <location>
        <begin position="226"/>
        <end position="280"/>
    </location>
</feature>
<dbReference type="SMART" id="SM00267">
    <property type="entry name" value="GGDEF"/>
    <property type="match status" value="1"/>
</dbReference>
<dbReference type="InterPro" id="IPR052163">
    <property type="entry name" value="DGC-Regulatory_Protein"/>
</dbReference>
<dbReference type="NCBIfam" id="TIGR00229">
    <property type="entry name" value="sensory_box"/>
    <property type="match status" value="1"/>
</dbReference>
<dbReference type="CDD" id="cd01949">
    <property type="entry name" value="GGDEF"/>
    <property type="match status" value="1"/>
</dbReference>
<gene>
    <name evidence="3" type="ORF">PYE67_08495</name>
</gene>
<dbReference type="InterPro" id="IPR013767">
    <property type="entry name" value="PAS_fold"/>
</dbReference>
<protein>
    <submittedName>
        <fullName evidence="3">Diguanylate cyclase</fullName>
        <ecNumber evidence="3">2.7.7.65</ecNumber>
    </submittedName>
</protein>
<keyword evidence="3" id="KW-0808">Transferase</keyword>
<dbReference type="SUPFAM" id="SSF55073">
    <property type="entry name" value="Nucleotide cyclase"/>
    <property type="match status" value="1"/>
</dbReference>
<evidence type="ECO:0000313" key="4">
    <source>
        <dbReference type="Proteomes" id="UP001241226"/>
    </source>
</evidence>
<dbReference type="PANTHER" id="PTHR46663:SF4">
    <property type="entry name" value="DIGUANYLATE CYCLASE DGCT-RELATED"/>
    <property type="match status" value="1"/>
</dbReference>
<dbReference type="PROSITE" id="PS50887">
    <property type="entry name" value="GGDEF"/>
    <property type="match status" value="1"/>
</dbReference>
<evidence type="ECO:0000259" key="1">
    <source>
        <dbReference type="PROSITE" id="PS50112"/>
    </source>
</evidence>
<dbReference type="Pfam" id="PF00990">
    <property type="entry name" value="GGDEF"/>
    <property type="match status" value="1"/>
</dbReference>
<dbReference type="SUPFAM" id="SSF55785">
    <property type="entry name" value="PYP-like sensor domain (PAS domain)"/>
    <property type="match status" value="1"/>
</dbReference>
<dbReference type="InterPro" id="IPR029787">
    <property type="entry name" value="Nucleotide_cyclase"/>
</dbReference>
<dbReference type="Pfam" id="PF00989">
    <property type="entry name" value="PAS"/>
    <property type="match status" value="1"/>
</dbReference>
<dbReference type="NCBIfam" id="TIGR00254">
    <property type="entry name" value="GGDEF"/>
    <property type="match status" value="1"/>
</dbReference>
<evidence type="ECO:0000313" key="3">
    <source>
        <dbReference type="EMBL" id="WGK84444.1"/>
    </source>
</evidence>
<dbReference type="CDD" id="cd00130">
    <property type="entry name" value="PAS"/>
    <property type="match status" value="1"/>
</dbReference>
<organism evidence="3 4">
    <name type="scientific">Vibrio aestuarianus</name>
    <dbReference type="NCBI Taxonomy" id="28171"/>
    <lineage>
        <taxon>Bacteria</taxon>
        <taxon>Pseudomonadati</taxon>
        <taxon>Pseudomonadota</taxon>
        <taxon>Gammaproteobacteria</taxon>
        <taxon>Vibrionales</taxon>
        <taxon>Vibrionaceae</taxon>
        <taxon>Vibrio</taxon>
    </lineage>
</organism>
<dbReference type="GO" id="GO:0052621">
    <property type="term" value="F:diguanylate cyclase activity"/>
    <property type="evidence" value="ECO:0007669"/>
    <property type="project" value="UniProtKB-EC"/>
</dbReference>
<dbReference type="EMBL" id="CP118711">
    <property type="protein sequence ID" value="WGK84444.1"/>
    <property type="molecule type" value="Genomic_DNA"/>
</dbReference>
<reference evidence="3 4" key="1">
    <citation type="submission" date="2022-02" db="EMBL/GenBank/DDBJ databases">
        <title>Emergence and expansion in Europe of a Vibrio aestuarianus clonal complex pathogenic for oysters.</title>
        <authorList>
            <person name="Mesnil A."/>
            <person name="Travers M.-A."/>
        </authorList>
    </citation>
    <scope>NUCLEOTIDE SEQUENCE [LARGE SCALE GENOMIC DNA]</scope>
    <source>
        <strain evidence="3 4">U17</strain>
    </source>
</reference>
<keyword evidence="3" id="KW-0548">Nucleotidyltransferase</keyword>
<name>A0ABD7YI06_9VIBR</name>
<dbReference type="Proteomes" id="UP001241226">
    <property type="component" value="Chromosome 1"/>
</dbReference>
<dbReference type="AlphaFoldDB" id="A0ABD7YI06"/>
<proteinExistence type="predicted"/>
<dbReference type="InterPro" id="IPR000014">
    <property type="entry name" value="PAS"/>
</dbReference>
<sequence>MNVNTTFLLRAKLQKHIAECNDLLKVLERCSELGEVPIEHKLIMKKIVDLTNYKNSHAVMSRNENSRFLELMNSIPSVAIQGYNKNREVIYWNKACEDIYGYTAEEAIGQTIESLIIPEKMRDSVVGHITDWYENGNVIPAGELILDTKDKAPVYVFSSHIMLGEGTEQPEMFCVDVDLSEVAQLKVENESLEKKAHIDQLTGAYNRQYLETVIENKFNDMKSGGKELSLIMFDIDHFKKINDSHGHDVGDASLKQLSILVKASIQEDDMLIRWGERSLC</sequence>
<dbReference type="Gene3D" id="3.30.70.270">
    <property type="match status" value="1"/>
</dbReference>
<dbReference type="InterPro" id="IPR035965">
    <property type="entry name" value="PAS-like_dom_sf"/>
</dbReference>
<accession>A0ABD7YI06</accession>
<dbReference type="PANTHER" id="PTHR46663">
    <property type="entry name" value="DIGUANYLATE CYCLASE DGCT-RELATED"/>
    <property type="match status" value="1"/>
</dbReference>
<dbReference type="PROSITE" id="PS50112">
    <property type="entry name" value="PAS"/>
    <property type="match status" value="1"/>
</dbReference>
<dbReference type="InterPro" id="IPR000160">
    <property type="entry name" value="GGDEF_dom"/>
</dbReference>
<feature type="domain" description="PAS" evidence="1">
    <location>
        <begin position="64"/>
        <end position="119"/>
    </location>
</feature>
<dbReference type="SMART" id="SM00091">
    <property type="entry name" value="PAS"/>
    <property type="match status" value="1"/>
</dbReference>
<dbReference type="EC" id="2.7.7.65" evidence="3"/>